<proteinExistence type="predicted"/>
<evidence type="ECO:0000313" key="1">
    <source>
        <dbReference type="EMBL" id="CAJ1396639.1"/>
    </source>
</evidence>
<organism evidence="1 2">
    <name type="scientific">Effrenium voratum</name>
    <dbReference type="NCBI Taxonomy" id="2562239"/>
    <lineage>
        <taxon>Eukaryota</taxon>
        <taxon>Sar</taxon>
        <taxon>Alveolata</taxon>
        <taxon>Dinophyceae</taxon>
        <taxon>Suessiales</taxon>
        <taxon>Symbiodiniaceae</taxon>
        <taxon>Effrenium</taxon>
    </lineage>
</organism>
<dbReference type="Gene3D" id="1.25.40.20">
    <property type="entry name" value="Ankyrin repeat-containing domain"/>
    <property type="match status" value="1"/>
</dbReference>
<dbReference type="SUPFAM" id="SSF48403">
    <property type="entry name" value="Ankyrin repeat"/>
    <property type="match status" value="1"/>
</dbReference>
<dbReference type="AlphaFoldDB" id="A0AA36J166"/>
<dbReference type="EMBL" id="CAUJNA010003239">
    <property type="protein sequence ID" value="CAJ1396639.1"/>
    <property type="molecule type" value="Genomic_DNA"/>
</dbReference>
<dbReference type="InterPro" id="IPR036770">
    <property type="entry name" value="Ankyrin_rpt-contain_sf"/>
</dbReference>
<comment type="caution">
    <text evidence="1">The sequence shown here is derived from an EMBL/GenBank/DDBJ whole genome shotgun (WGS) entry which is preliminary data.</text>
</comment>
<sequence>MSTDMVLTEMIRRRRLESAKIAEEAKWKRQSQVEKQVALFLKQHHFEDVNDPKSSCCGLRVTYPLQQAARSKDWRMVLLLLRCGADPEKRDLFGRTISAGTDMHGGLPKA</sequence>
<dbReference type="Proteomes" id="UP001178507">
    <property type="component" value="Unassembled WGS sequence"/>
</dbReference>
<accession>A0AA36J166</accession>
<evidence type="ECO:0000313" key="2">
    <source>
        <dbReference type="Proteomes" id="UP001178507"/>
    </source>
</evidence>
<gene>
    <name evidence="1" type="ORF">EVOR1521_LOCUS20834</name>
</gene>
<reference evidence="1" key="1">
    <citation type="submission" date="2023-08" db="EMBL/GenBank/DDBJ databases">
        <authorList>
            <person name="Chen Y."/>
            <person name="Shah S."/>
            <person name="Dougan E. K."/>
            <person name="Thang M."/>
            <person name="Chan C."/>
        </authorList>
    </citation>
    <scope>NUCLEOTIDE SEQUENCE</scope>
</reference>
<name>A0AA36J166_9DINO</name>
<keyword evidence="2" id="KW-1185">Reference proteome</keyword>
<protein>
    <submittedName>
        <fullName evidence="1">Uncharacterized protein</fullName>
    </submittedName>
</protein>